<reference evidence="5 6" key="1">
    <citation type="journal article" date="2018" name="Gigascience">
        <title>Genomes of trombidid mites reveal novel predicted allergens and laterally-transferred genes associated with secondary metabolism.</title>
        <authorList>
            <person name="Dong X."/>
            <person name="Chaisiri K."/>
            <person name="Xia D."/>
            <person name="Armstrong S.D."/>
            <person name="Fang Y."/>
            <person name="Donnelly M.J."/>
            <person name="Kadowaki T."/>
            <person name="McGarry J.W."/>
            <person name="Darby A.C."/>
            <person name="Makepeace B.L."/>
        </authorList>
    </citation>
    <scope>NUCLEOTIDE SEQUENCE [LARGE SCALE GENOMIC DNA]</scope>
    <source>
        <strain evidence="5">UoL-UT</strain>
    </source>
</reference>
<feature type="binding site" evidence="2">
    <location>
        <position position="54"/>
    </location>
    <ligand>
        <name>substrate</name>
    </ligand>
</feature>
<evidence type="ECO:0000259" key="4">
    <source>
        <dbReference type="Pfam" id="PF00248"/>
    </source>
</evidence>
<dbReference type="Pfam" id="PF00248">
    <property type="entry name" value="Aldo_ket_red"/>
    <property type="match status" value="1"/>
</dbReference>
<keyword evidence="1" id="KW-0560">Oxidoreductase</keyword>
<keyword evidence="6" id="KW-1185">Reference proteome</keyword>
<dbReference type="Gene3D" id="3.20.20.100">
    <property type="entry name" value="NADP-dependent oxidoreductase domain"/>
    <property type="match status" value="1"/>
</dbReference>
<protein>
    <submittedName>
        <fullName evidence="5">Putative oxidoreductase-like protein</fullName>
    </submittedName>
</protein>
<name>A0A443S5P4_9ACAR</name>
<dbReference type="InterPro" id="IPR018170">
    <property type="entry name" value="Aldo/ket_reductase_CS"/>
</dbReference>
<evidence type="ECO:0000256" key="2">
    <source>
        <dbReference type="PIRSR" id="PIRSR000097-2"/>
    </source>
</evidence>
<dbReference type="GO" id="GO:0016616">
    <property type="term" value="F:oxidoreductase activity, acting on the CH-OH group of donors, NAD or NADP as acceptor"/>
    <property type="evidence" value="ECO:0007669"/>
    <property type="project" value="UniProtKB-ARBA"/>
</dbReference>
<dbReference type="PIRSF" id="PIRSF000097">
    <property type="entry name" value="AKR"/>
    <property type="match status" value="1"/>
</dbReference>
<feature type="domain" description="NADP-dependent oxidoreductase" evidence="4">
    <location>
        <begin position="1"/>
        <end position="212"/>
    </location>
</feature>
<comment type="caution">
    <text evidence="5">The sequence shown here is derived from an EMBL/GenBank/DDBJ whole genome shotgun (WGS) entry which is preliminary data.</text>
</comment>
<evidence type="ECO:0000313" key="5">
    <source>
        <dbReference type="EMBL" id="RWS22823.1"/>
    </source>
</evidence>
<dbReference type="AlphaFoldDB" id="A0A443S5P4"/>
<proteinExistence type="predicted"/>
<dbReference type="PANTHER" id="PTHR43827:SF10">
    <property type="entry name" value="ZGC:110366"/>
    <property type="match status" value="1"/>
</dbReference>
<evidence type="ECO:0000313" key="6">
    <source>
        <dbReference type="Proteomes" id="UP000288716"/>
    </source>
</evidence>
<feature type="site" description="Lowers pKa of active site Tyr" evidence="3">
    <location>
        <position position="21"/>
    </location>
</feature>
<dbReference type="PRINTS" id="PR00069">
    <property type="entry name" value="ALDKETRDTASE"/>
</dbReference>
<dbReference type="PROSITE" id="PS00062">
    <property type="entry name" value="ALDOKETO_REDUCTASE_2"/>
    <property type="match status" value="1"/>
</dbReference>
<dbReference type="STRING" id="299467.A0A443S5P4"/>
<dbReference type="InterPro" id="IPR023210">
    <property type="entry name" value="NADP_OxRdtase_dom"/>
</dbReference>
<dbReference type="InterPro" id="IPR036812">
    <property type="entry name" value="NAD(P)_OxRdtase_dom_sf"/>
</dbReference>
<dbReference type="SUPFAM" id="SSF51430">
    <property type="entry name" value="NAD(P)-linked oxidoreductase"/>
    <property type="match status" value="1"/>
</dbReference>
<dbReference type="PANTHER" id="PTHR43827">
    <property type="entry name" value="2,5-DIKETO-D-GLUCONIC ACID REDUCTASE"/>
    <property type="match status" value="1"/>
</dbReference>
<dbReference type="VEuPathDB" id="VectorBase:LDEU009217"/>
<dbReference type="OrthoDB" id="416253at2759"/>
<sequence>MLAEAIKESDVNRDEIFLTTKLWPKYYGFESTKEALKGSLKRLDTDYIDLFLMHWPEVPSTKTSERRELLEQTWRALEVMYDEGYCKAIGVSNYDINHLKDLFETSTVKPHVNQIEFHPYQNPRKLRAFCESNGIVIQGYCPLGKGKILNDTPIVNIADQVGKTSAQVLIRWAVQNGVSTIPKSTKPHRVRENSDIFDFHLSERQMNILNNLHDGRRYVDPYGIQSRIDSEMPDGYKLRLS</sequence>
<organism evidence="5 6">
    <name type="scientific">Leptotrombidium deliense</name>
    <dbReference type="NCBI Taxonomy" id="299467"/>
    <lineage>
        <taxon>Eukaryota</taxon>
        <taxon>Metazoa</taxon>
        <taxon>Ecdysozoa</taxon>
        <taxon>Arthropoda</taxon>
        <taxon>Chelicerata</taxon>
        <taxon>Arachnida</taxon>
        <taxon>Acari</taxon>
        <taxon>Acariformes</taxon>
        <taxon>Trombidiformes</taxon>
        <taxon>Prostigmata</taxon>
        <taxon>Anystina</taxon>
        <taxon>Parasitengona</taxon>
        <taxon>Trombiculoidea</taxon>
        <taxon>Trombiculidae</taxon>
        <taxon>Leptotrombidium</taxon>
    </lineage>
</organism>
<gene>
    <name evidence="5" type="ORF">B4U80_08438</name>
</gene>
<dbReference type="Proteomes" id="UP000288716">
    <property type="component" value="Unassembled WGS sequence"/>
</dbReference>
<dbReference type="InterPro" id="IPR020471">
    <property type="entry name" value="AKR"/>
</dbReference>
<dbReference type="EMBL" id="NCKV01007807">
    <property type="protein sequence ID" value="RWS22823.1"/>
    <property type="molecule type" value="Genomic_DNA"/>
</dbReference>
<dbReference type="FunFam" id="3.20.20.100:FF:000002">
    <property type="entry name" value="2,5-diketo-D-gluconic acid reductase A"/>
    <property type="match status" value="1"/>
</dbReference>
<evidence type="ECO:0000256" key="1">
    <source>
        <dbReference type="ARBA" id="ARBA00023002"/>
    </source>
</evidence>
<evidence type="ECO:0000256" key="3">
    <source>
        <dbReference type="PIRSR" id="PIRSR000097-3"/>
    </source>
</evidence>
<accession>A0A443S5P4</accession>